<dbReference type="PATRIC" id="fig|1107881.3.peg.491"/>
<proteinExistence type="predicted"/>
<sequence>MRAAFGPTASGPAMSSGALTHRAGMAERRRRGKFHYVINGNMIAGSGLVAGPVRYGVTGVKTLVMNRNGIVYQANLGEDTEKTAAAIRTFNPSDDWAVVQD</sequence>
<gene>
    <name evidence="2" type="ORF">SM0020_02395</name>
</gene>
<feature type="region of interest" description="Disordered" evidence="1">
    <location>
        <begin position="1"/>
        <end position="26"/>
    </location>
</feature>
<evidence type="ECO:0000313" key="3">
    <source>
        <dbReference type="Proteomes" id="UP000004038"/>
    </source>
</evidence>
<dbReference type="InterPro" id="IPR021556">
    <property type="entry name" value="DUF2950"/>
</dbReference>
<evidence type="ECO:0000256" key="1">
    <source>
        <dbReference type="SAM" id="MobiDB-lite"/>
    </source>
</evidence>
<dbReference type="EMBL" id="AGVV01000003">
    <property type="protein sequence ID" value="EHK79548.1"/>
    <property type="molecule type" value="Genomic_DNA"/>
</dbReference>
<dbReference type="Pfam" id="PF11453">
    <property type="entry name" value="DUF2950"/>
    <property type="match status" value="1"/>
</dbReference>
<reference evidence="2 3" key="1">
    <citation type="journal article" date="2012" name="J. Bacteriol.">
        <title>Draft Genome Sequence of Sinorhizobium meliloti CCNWSX0020, a Nitrogen-Fixing Symbiont with Copper Tolerance Capability Isolated from Lead-Zinc Mine Tailings.</title>
        <authorList>
            <person name="Li Z."/>
            <person name="Ma Z."/>
            <person name="Hao X."/>
            <person name="Wei G."/>
        </authorList>
    </citation>
    <scope>NUCLEOTIDE SEQUENCE [LARGE SCALE GENOMIC DNA]</scope>
    <source>
        <strain evidence="2 3">CCNWSX0020</strain>
    </source>
</reference>
<evidence type="ECO:0000313" key="2">
    <source>
        <dbReference type="EMBL" id="EHK79548.1"/>
    </source>
</evidence>
<protein>
    <recommendedName>
        <fullName evidence="4">DUF2950 domain-containing protein</fullName>
    </recommendedName>
</protein>
<organism evidence="2 3">
    <name type="scientific">Sinorhizobium meliloti CCNWSX0020</name>
    <dbReference type="NCBI Taxonomy" id="1107881"/>
    <lineage>
        <taxon>Bacteria</taxon>
        <taxon>Pseudomonadati</taxon>
        <taxon>Pseudomonadota</taxon>
        <taxon>Alphaproteobacteria</taxon>
        <taxon>Hyphomicrobiales</taxon>
        <taxon>Rhizobiaceae</taxon>
        <taxon>Sinorhizobium/Ensifer group</taxon>
        <taxon>Sinorhizobium</taxon>
    </lineage>
</organism>
<dbReference type="AlphaFoldDB" id="H0FTL0"/>
<accession>H0FTL0</accession>
<dbReference type="Proteomes" id="UP000004038">
    <property type="component" value="Unassembled WGS sequence"/>
</dbReference>
<evidence type="ECO:0008006" key="4">
    <source>
        <dbReference type="Google" id="ProtNLM"/>
    </source>
</evidence>
<name>H0FTL0_RHIML</name>